<evidence type="ECO:0000256" key="6">
    <source>
        <dbReference type="SAM" id="MobiDB-lite"/>
    </source>
</evidence>
<feature type="compositionally biased region" description="Pro residues" evidence="6">
    <location>
        <begin position="1"/>
        <end position="12"/>
    </location>
</feature>
<dbReference type="CDD" id="cd00371">
    <property type="entry name" value="HMA"/>
    <property type="match status" value="1"/>
</dbReference>
<comment type="similarity">
    <text evidence="5">Belongs to the HIPP family.</text>
</comment>
<feature type="region of interest" description="Disordered" evidence="6">
    <location>
        <begin position="1"/>
        <end position="25"/>
    </location>
</feature>
<dbReference type="Gene3D" id="3.30.70.100">
    <property type="match status" value="1"/>
</dbReference>
<evidence type="ECO:0000256" key="3">
    <source>
        <dbReference type="ARBA" id="ARBA00022723"/>
    </source>
</evidence>
<evidence type="ECO:0000256" key="5">
    <source>
        <dbReference type="ARBA" id="ARBA00024045"/>
    </source>
</evidence>
<protein>
    <recommendedName>
        <fullName evidence="7">HMA domain-containing protein</fullName>
    </recommendedName>
</protein>
<dbReference type="PANTHER" id="PTHR45868:SF80">
    <property type="entry name" value="F15K9.8-RELATED"/>
    <property type="match status" value="1"/>
</dbReference>
<name>A0AAD5G3Q5_AMBAR</name>
<dbReference type="GO" id="GO:0009626">
    <property type="term" value="P:plant-type hypersensitive response"/>
    <property type="evidence" value="ECO:0007669"/>
    <property type="project" value="UniProtKB-KW"/>
</dbReference>
<gene>
    <name evidence="8" type="ORF">M8C21_018351</name>
</gene>
<keyword evidence="4" id="KW-0636">Prenylation</keyword>
<dbReference type="GO" id="GO:0016020">
    <property type="term" value="C:membrane"/>
    <property type="evidence" value="ECO:0007669"/>
    <property type="project" value="UniProtKB-SubCell"/>
</dbReference>
<feature type="domain" description="HMA" evidence="7">
    <location>
        <begin position="32"/>
        <end position="95"/>
    </location>
</feature>
<keyword evidence="4" id="KW-0449">Lipoprotein</keyword>
<evidence type="ECO:0000313" key="9">
    <source>
        <dbReference type="Proteomes" id="UP001206925"/>
    </source>
</evidence>
<dbReference type="SUPFAM" id="SSF55008">
    <property type="entry name" value="HMA, heavy metal-associated domain"/>
    <property type="match status" value="1"/>
</dbReference>
<comment type="subcellular location">
    <subcellularLocation>
        <location evidence="1">Membrane</location>
        <topology evidence="1">Peripheral membrane protein</topology>
    </subcellularLocation>
</comment>
<dbReference type="PANTHER" id="PTHR45868">
    <property type="entry name" value="HEAVY METAL-ASSOCIATED ISOPRENYLATED PLANT PROTEIN 33-RELATED"/>
    <property type="match status" value="1"/>
</dbReference>
<feature type="region of interest" description="Disordered" evidence="6">
    <location>
        <begin position="91"/>
        <end position="215"/>
    </location>
</feature>
<evidence type="ECO:0000313" key="8">
    <source>
        <dbReference type="EMBL" id="KAI7726461.1"/>
    </source>
</evidence>
<evidence type="ECO:0000259" key="7">
    <source>
        <dbReference type="PROSITE" id="PS50846"/>
    </source>
</evidence>
<keyword evidence="9" id="KW-1185">Reference proteome</keyword>
<feature type="compositionally biased region" description="Polar residues" evidence="6">
    <location>
        <begin position="142"/>
        <end position="152"/>
    </location>
</feature>
<dbReference type="EMBL" id="JAMZMK010011666">
    <property type="protein sequence ID" value="KAI7726461.1"/>
    <property type="molecule type" value="Genomic_DNA"/>
</dbReference>
<proteinExistence type="inferred from homology"/>
<evidence type="ECO:0000256" key="1">
    <source>
        <dbReference type="ARBA" id="ARBA00004170"/>
    </source>
</evidence>
<keyword evidence="2" id="KW-0488">Methylation</keyword>
<accession>A0AAD5G3Q5</accession>
<dbReference type="PROSITE" id="PS50846">
    <property type="entry name" value="HMA_2"/>
    <property type="match status" value="1"/>
</dbReference>
<reference evidence="8" key="1">
    <citation type="submission" date="2022-06" db="EMBL/GenBank/DDBJ databases">
        <title>Uncovering the hologenomic basis of an extraordinary plant invasion.</title>
        <authorList>
            <person name="Bieker V.C."/>
            <person name="Martin M.D."/>
            <person name="Gilbert T."/>
            <person name="Hodgins K."/>
            <person name="Battlay P."/>
            <person name="Petersen B."/>
            <person name="Wilson J."/>
        </authorList>
    </citation>
    <scope>NUCLEOTIDE SEQUENCE</scope>
    <source>
        <strain evidence="8">AA19_3_7</strain>
        <tissue evidence="8">Leaf</tissue>
    </source>
</reference>
<sequence length="300" mass="32072">MDAPPPQSPPPQSQQQQQHPPHEEHNTPILKYKTWVLKVSIHCVGCKRKVKKVLQTIEGVYIVDIDAKQHKVTVVGNVEVDALIKKLVKTGKHAEKWPENPAKIGKMAGSGGQNKGFESNGNSSDEEENNNNNHPQSGPPDNGNTPGKNSGPSVKFAGVPENNPVQASSQMGGGGGGGGQGGKKKKKKKKSKKSSGATNAPGGQANTGFVPPESGTTQVVDRVHLGSPRGNSYPVHAGPAYEVSYSETHPNGNGGTAYYIPSIPYTYDYTEEDDDFVTSCRPLNTFEILSDENPFGCYIM</sequence>
<comment type="caution">
    <text evidence="8">The sequence shown here is derived from an EMBL/GenBank/DDBJ whole genome shotgun (WGS) entry which is preliminary data.</text>
</comment>
<evidence type="ECO:0000256" key="2">
    <source>
        <dbReference type="ARBA" id="ARBA00022481"/>
    </source>
</evidence>
<keyword evidence="3" id="KW-0479">Metal-binding</keyword>
<evidence type="ECO:0000256" key="4">
    <source>
        <dbReference type="ARBA" id="ARBA00023289"/>
    </source>
</evidence>
<dbReference type="Pfam" id="PF00403">
    <property type="entry name" value="HMA"/>
    <property type="match status" value="1"/>
</dbReference>
<dbReference type="InterPro" id="IPR006121">
    <property type="entry name" value="HMA_dom"/>
</dbReference>
<dbReference type="GO" id="GO:0046872">
    <property type="term" value="F:metal ion binding"/>
    <property type="evidence" value="ECO:0007669"/>
    <property type="project" value="UniProtKB-KW"/>
</dbReference>
<organism evidence="8 9">
    <name type="scientific">Ambrosia artemisiifolia</name>
    <name type="common">Common ragweed</name>
    <dbReference type="NCBI Taxonomy" id="4212"/>
    <lineage>
        <taxon>Eukaryota</taxon>
        <taxon>Viridiplantae</taxon>
        <taxon>Streptophyta</taxon>
        <taxon>Embryophyta</taxon>
        <taxon>Tracheophyta</taxon>
        <taxon>Spermatophyta</taxon>
        <taxon>Magnoliopsida</taxon>
        <taxon>eudicotyledons</taxon>
        <taxon>Gunneridae</taxon>
        <taxon>Pentapetalae</taxon>
        <taxon>asterids</taxon>
        <taxon>campanulids</taxon>
        <taxon>Asterales</taxon>
        <taxon>Asteraceae</taxon>
        <taxon>Asteroideae</taxon>
        <taxon>Heliantheae alliance</taxon>
        <taxon>Heliantheae</taxon>
        <taxon>Ambrosia</taxon>
    </lineage>
</organism>
<feature type="compositionally biased region" description="Gly residues" evidence="6">
    <location>
        <begin position="171"/>
        <end position="181"/>
    </location>
</feature>
<dbReference type="AlphaFoldDB" id="A0AAD5G3Q5"/>
<dbReference type="Proteomes" id="UP001206925">
    <property type="component" value="Unassembled WGS sequence"/>
</dbReference>
<dbReference type="InterPro" id="IPR036163">
    <property type="entry name" value="HMA_dom_sf"/>
</dbReference>
<feature type="compositionally biased region" description="Basic residues" evidence="6">
    <location>
        <begin position="182"/>
        <end position="193"/>
    </location>
</feature>